<proteinExistence type="predicted"/>
<evidence type="ECO:0000313" key="1">
    <source>
        <dbReference type="EMBL" id="KAJ8433161.1"/>
    </source>
</evidence>
<reference evidence="1" key="1">
    <citation type="submission" date="2022-04" db="EMBL/GenBank/DDBJ databases">
        <title>Carnegiea gigantea Genome sequencing and assembly v2.</title>
        <authorList>
            <person name="Copetti D."/>
            <person name="Sanderson M.J."/>
            <person name="Burquez A."/>
            <person name="Wojciechowski M.F."/>
        </authorList>
    </citation>
    <scope>NUCLEOTIDE SEQUENCE</scope>
    <source>
        <strain evidence="1">SGP5-SGP5p</strain>
        <tissue evidence="1">Aerial part</tissue>
    </source>
</reference>
<name>A0A9Q1JYF3_9CARY</name>
<protein>
    <submittedName>
        <fullName evidence="1">Uncharacterized protein</fullName>
    </submittedName>
</protein>
<keyword evidence="2" id="KW-1185">Reference proteome</keyword>
<organism evidence="1 2">
    <name type="scientific">Carnegiea gigantea</name>
    <dbReference type="NCBI Taxonomy" id="171969"/>
    <lineage>
        <taxon>Eukaryota</taxon>
        <taxon>Viridiplantae</taxon>
        <taxon>Streptophyta</taxon>
        <taxon>Embryophyta</taxon>
        <taxon>Tracheophyta</taxon>
        <taxon>Spermatophyta</taxon>
        <taxon>Magnoliopsida</taxon>
        <taxon>eudicotyledons</taxon>
        <taxon>Gunneridae</taxon>
        <taxon>Pentapetalae</taxon>
        <taxon>Caryophyllales</taxon>
        <taxon>Cactineae</taxon>
        <taxon>Cactaceae</taxon>
        <taxon>Cactoideae</taxon>
        <taxon>Echinocereeae</taxon>
        <taxon>Carnegiea</taxon>
    </lineage>
</organism>
<evidence type="ECO:0000313" key="2">
    <source>
        <dbReference type="Proteomes" id="UP001153076"/>
    </source>
</evidence>
<gene>
    <name evidence="1" type="ORF">Cgig2_007125</name>
</gene>
<comment type="caution">
    <text evidence="1">The sequence shown here is derived from an EMBL/GenBank/DDBJ whole genome shotgun (WGS) entry which is preliminary data.</text>
</comment>
<accession>A0A9Q1JYF3</accession>
<dbReference type="Proteomes" id="UP001153076">
    <property type="component" value="Unassembled WGS sequence"/>
</dbReference>
<dbReference type="EMBL" id="JAKOGI010000557">
    <property type="protein sequence ID" value="KAJ8433161.1"/>
    <property type="molecule type" value="Genomic_DNA"/>
</dbReference>
<sequence>MDLHAAIEGDAGGGRELVIYVLWGNVGTKWRCESDVRGMVKEIYDGKGRNGAGRGVRMIFKGNYEHNYLYVGGNDGPKRRAQKGVIVCKGRMHTCDDDVVCGTSGRKWFLVSERAKYGSEKPQTRLRLERKIIELSDDHEIYVTLDDASNDETIERGCDEGTK</sequence>
<dbReference type="AlphaFoldDB" id="A0A9Q1JYF3"/>